<proteinExistence type="predicted"/>
<dbReference type="RefSeq" id="WP_212010153.1">
    <property type="nucleotide sequence ID" value="NZ_JAAFYZ010000051.1"/>
</dbReference>
<gene>
    <name evidence="1" type="ORF">KGQ19_17055</name>
</gene>
<sequence length="186" mass="20633">MMGERGWPVSESGVDVLPGGKAIIEGFGAPWDSAQTADGCPLLKVARELGGHHLRQWEAEDLSRISRNDAAALAGLKRVIDDMNMRRSGFIDEVDDWVAEHVRQADDAPLHTETLGSIVDRLAIAWVRCQKLGAKESAFEDSVQTRRSRLATRQLAELGEAYDVLLGDVGSRRRRIPDWRILKSYG</sequence>
<dbReference type="EMBL" id="JAAFYZ010000051">
    <property type="protein sequence ID" value="MBS2548578.1"/>
    <property type="molecule type" value="Genomic_DNA"/>
</dbReference>
<dbReference type="Pfam" id="PF14063">
    <property type="entry name" value="DUF4254"/>
    <property type="match status" value="1"/>
</dbReference>
<organism evidence="1 2">
    <name type="scientific">Catenulispora pinistramenti</name>
    <dbReference type="NCBI Taxonomy" id="2705254"/>
    <lineage>
        <taxon>Bacteria</taxon>
        <taxon>Bacillati</taxon>
        <taxon>Actinomycetota</taxon>
        <taxon>Actinomycetes</taxon>
        <taxon>Catenulisporales</taxon>
        <taxon>Catenulisporaceae</taxon>
        <taxon>Catenulispora</taxon>
    </lineage>
</organism>
<reference evidence="1 2" key="1">
    <citation type="submission" date="2020-02" db="EMBL/GenBank/DDBJ databases">
        <title>Acidophilic actinobacteria isolated from forest soil.</title>
        <authorList>
            <person name="Golinska P."/>
        </authorList>
    </citation>
    <scope>NUCLEOTIDE SEQUENCE [LARGE SCALE GENOMIC DNA]</scope>
    <source>
        <strain evidence="1 2">NL8</strain>
    </source>
</reference>
<dbReference type="InterPro" id="IPR025350">
    <property type="entry name" value="DUF4254"/>
</dbReference>
<protein>
    <submittedName>
        <fullName evidence="1">DUF4254 domain-containing protein</fullName>
    </submittedName>
</protein>
<accession>A0ABS5KR97</accession>
<name>A0ABS5KR97_9ACTN</name>
<evidence type="ECO:0000313" key="2">
    <source>
        <dbReference type="Proteomes" id="UP000730482"/>
    </source>
</evidence>
<evidence type="ECO:0000313" key="1">
    <source>
        <dbReference type="EMBL" id="MBS2548578.1"/>
    </source>
</evidence>
<comment type="caution">
    <text evidence="1">The sequence shown here is derived from an EMBL/GenBank/DDBJ whole genome shotgun (WGS) entry which is preliminary data.</text>
</comment>
<dbReference type="Proteomes" id="UP000730482">
    <property type="component" value="Unassembled WGS sequence"/>
</dbReference>
<keyword evidence="2" id="KW-1185">Reference proteome</keyword>